<dbReference type="Proteomes" id="UP000826271">
    <property type="component" value="Unassembled WGS sequence"/>
</dbReference>
<keyword evidence="5 11" id="KW-0732">Signal</keyword>
<dbReference type="CDD" id="cd00132">
    <property type="entry name" value="CRIB"/>
    <property type="match status" value="1"/>
</dbReference>
<evidence type="ECO:0000259" key="12">
    <source>
        <dbReference type="PROSITE" id="PS50108"/>
    </source>
</evidence>
<evidence type="ECO:0000256" key="2">
    <source>
        <dbReference type="ARBA" id="ARBA00004477"/>
    </source>
</evidence>
<keyword evidence="4 10" id="KW-0812">Transmembrane</keyword>
<evidence type="ECO:0000256" key="10">
    <source>
        <dbReference type="SAM" id="Phobius"/>
    </source>
</evidence>
<feature type="chain" id="PRO_5043832144" description="CRIB domain-containing protein" evidence="11">
    <location>
        <begin position="27"/>
        <end position="465"/>
    </location>
</feature>
<comment type="function">
    <text evidence="1">Subunit of the oligosaccharyl transferase (OST) complex that catalyzes the initial transfer of a defined glycan (Glc(3)Man(9)GlcNAc(2) in eukaryotes) from the lipid carrier dolichol-pyrophosphate to an asparagine residue within an Asn-X-Ser/Thr consensus motif in nascent polypeptide chains, the first step in protein N-glycosylation. N-glycosylation occurs cotranslationally and the complex associates with the Sec61 complex at the channel-forming translocon complex that mediates protein translocation across the endoplasmic reticulum (ER). All subunits are required for a maximal enzyme activity.</text>
</comment>
<dbReference type="AlphaFoldDB" id="A0AAV6XU00"/>
<accession>A0AAV6XU00</accession>
<evidence type="ECO:0000256" key="4">
    <source>
        <dbReference type="ARBA" id="ARBA00022692"/>
    </source>
</evidence>
<dbReference type="InterPro" id="IPR021149">
    <property type="entry name" value="OligosaccharylTrfase_OST3/OST6"/>
</dbReference>
<comment type="subcellular location">
    <subcellularLocation>
        <location evidence="2">Endoplasmic reticulum membrane</location>
        <topology evidence="2">Multi-pass membrane protein</topology>
    </subcellularLocation>
</comment>
<dbReference type="Pfam" id="PF04756">
    <property type="entry name" value="OST3_OST6"/>
    <property type="match status" value="1"/>
</dbReference>
<protein>
    <recommendedName>
        <fullName evidence="12">CRIB domain-containing protein</fullName>
    </recommendedName>
</protein>
<dbReference type="InterPro" id="IPR000095">
    <property type="entry name" value="CRIB_dom"/>
</dbReference>
<dbReference type="Gene3D" id="3.40.30.10">
    <property type="entry name" value="Glutaredoxin"/>
    <property type="match status" value="1"/>
</dbReference>
<dbReference type="GO" id="GO:0008250">
    <property type="term" value="C:oligosaccharyltransferase complex"/>
    <property type="evidence" value="ECO:0007669"/>
    <property type="project" value="TreeGrafter"/>
</dbReference>
<feature type="compositionally biased region" description="Low complexity" evidence="9">
    <location>
        <begin position="429"/>
        <end position="443"/>
    </location>
</feature>
<feature type="transmembrane region" description="Helical" evidence="10">
    <location>
        <begin position="268"/>
        <end position="288"/>
    </location>
</feature>
<evidence type="ECO:0000256" key="7">
    <source>
        <dbReference type="ARBA" id="ARBA00022989"/>
    </source>
</evidence>
<evidence type="ECO:0000313" key="13">
    <source>
        <dbReference type="EMBL" id="KAG8385708.1"/>
    </source>
</evidence>
<dbReference type="SMART" id="SM00285">
    <property type="entry name" value="PBD"/>
    <property type="match status" value="1"/>
</dbReference>
<evidence type="ECO:0000313" key="14">
    <source>
        <dbReference type="Proteomes" id="UP000826271"/>
    </source>
</evidence>
<feature type="compositionally biased region" description="Polar residues" evidence="9">
    <location>
        <begin position="384"/>
        <end position="404"/>
    </location>
</feature>
<feature type="domain" description="CRIB" evidence="12">
    <location>
        <begin position="340"/>
        <end position="353"/>
    </location>
</feature>
<evidence type="ECO:0000256" key="3">
    <source>
        <dbReference type="ARBA" id="ARBA00009561"/>
    </source>
</evidence>
<gene>
    <name evidence="13" type="ORF">BUALT_Bualt03G0073300</name>
</gene>
<sequence length="465" mass="51430">MTICPTPTTAAVLLCLLSLLTPYATPLPSDSIVSELSALQSQSPTGVIHLTDALLRRIISLPTPRPFSFLIFFDARNLHSKPGLSLPTLKSEFALVSSSFHSNNPDQKSLFFFDIEFEESQASFALFGINSLPHVRLIVPSAVDLKTDPIQMDAADFSRLAESMAEFIASKTKLNVGPIIRPPIISKNQIIFIIAAVLVWTPFIVKKLISGNTILHDKNIWMGGAIFIYFFSVSGAMFNIIRKMPMFVVDRHDPDKLVFFYKGSGMQFGAEGFTIGFLYTMVGLLLAFMTHMMVKVRNTNVQRVAMIVTLFVLFWAVKKVVLLDNWKTVVKELKEREIEIGYPTDVKHVAHIGWDGHSGSAPSWMNQFKTGPDFAATSIGNSGSALSPWSSQDYGESMRQQSGSEMFKDTPPTEFPPMKKQKRRKKKSTSSPKSNSGSSSKSSRAAKSKAKFVEGNANPTNIEVA</sequence>
<evidence type="ECO:0000256" key="1">
    <source>
        <dbReference type="ARBA" id="ARBA00002791"/>
    </source>
</evidence>
<evidence type="ECO:0000256" key="8">
    <source>
        <dbReference type="ARBA" id="ARBA00023136"/>
    </source>
</evidence>
<reference evidence="13" key="1">
    <citation type="submission" date="2019-10" db="EMBL/GenBank/DDBJ databases">
        <authorList>
            <person name="Zhang R."/>
            <person name="Pan Y."/>
            <person name="Wang J."/>
            <person name="Ma R."/>
            <person name="Yu S."/>
        </authorList>
    </citation>
    <scope>NUCLEOTIDE SEQUENCE</scope>
    <source>
        <strain evidence="13">LA-IB0</strain>
        <tissue evidence="13">Leaf</tissue>
    </source>
</reference>
<keyword evidence="8 10" id="KW-0472">Membrane</keyword>
<evidence type="ECO:0000256" key="11">
    <source>
        <dbReference type="SAM" id="SignalP"/>
    </source>
</evidence>
<evidence type="ECO:0000256" key="5">
    <source>
        <dbReference type="ARBA" id="ARBA00022729"/>
    </source>
</evidence>
<dbReference type="EMBL" id="WHWC01000003">
    <property type="protein sequence ID" value="KAG8385708.1"/>
    <property type="molecule type" value="Genomic_DNA"/>
</dbReference>
<name>A0AAV6XU00_9LAMI</name>
<comment type="caution">
    <text evidence="13">The sequence shown here is derived from an EMBL/GenBank/DDBJ whole genome shotgun (WGS) entry which is preliminary data.</text>
</comment>
<dbReference type="PROSITE" id="PS50108">
    <property type="entry name" value="CRIB"/>
    <property type="match status" value="1"/>
</dbReference>
<dbReference type="PANTHER" id="PTHR12692">
    <property type="entry name" value="DOLICHYL-DIPHOSPHOOLIGOSACCHARIDE--PROTEIN GLYCOSYLTRANSFERASE-RELATED"/>
    <property type="match status" value="1"/>
</dbReference>
<dbReference type="GO" id="GO:0018279">
    <property type="term" value="P:protein N-linked glycosylation via asparagine"/>
    <property type="evidence" value="ECO:0007669"/>
    <property type="project" value="TreeGrafter"/>
</dbReference>
<keyword evidence="6" id="KW-0256">Endoplasmic reticulum</keyword>
<feature type="signal peptide" evidence="11">
    <location>
        <begin position="1"/>
        <end position="26"/>
    </location>
</feature>
<keyword evidence="7 10" id="KW-1133">Transmembrane helix</keyword>
<evidence type="ECO:0000256" key="9">
    <source>
        <dbReference type="SAM" id="MobiDB-lite"/>
    </source>
</evidence>
<feature type="transmembrane region" description="Helical" evidence="10">
    <location>
        <begin position="221"/>
        <end position="241"/>
    </location>
</feature>
<proteinExistence type="inferred from homology"/>
<feature type="region of interest" description="Disordered" evidence="9">
    <location>
        <begin position="384"/>
        <end position="465"/>
    </location>
</feature>
<feature type="transmembrane region" description="Helical" evidence="10">
    <location>
        <begin position="300"/>
        <end position="317"/>
    </location>
</feature>
<comment type="similarity">
    <text evidence="3">Belongs to the OST3/OST6 family.</text>
</comment>
<organism evidence="13 14">
    <name type="scientific">Buddleja alternifolia</name>
    <dbReference type="NCBI Taxonomy" id="168488"/>
    <lineage>
        <taxon>Eukaryota</taxon>
        <taxon>Viridiplantae</taxon>
        <taxon>Streptophyta</taxon>
        <taxon>Embryophyta</taxon>
        <taxon>Tracheophyta</taxon>
        <taxon>Spermatophyta</taxon>
        <taxon>Magnoliopsida</taxon>
        <taxon>eudicotyledons</taxon>
        <taxon>Gunneridae</taxon>
        <taxon>Pentapetalae</taxon>
        <taxon>asterids</taxon>
        <taxon>lamiids</taxon>
        <taxon>Lamiales</taxon>
        <taxon>Scrophulariaceae</taxon>
        <taxon>Buddlejeae</taxon>
        <taxon>Buddleja</taxon>
    </lineage>
</organism>
<feature type="transmembrane region" description="Helical" evidence="10">
    <location>
        <begin position="190"/>
        <end position="209"/>
    </location>
</feature>
<dbReference type="InterPro" id="IPR036936">
    <property type="entry name" value="CRIB_dom_sf"/>
</dbReference>
<evidence type="ECO:0000256" key="6">
    <source>
        <dbReference type="ARBA" id="ARBA00022824"/>
    </source>
</evidence>
<feature type="compositionally biased region" description="Basic residues" evidence="9">
    <location>
        <begin position="419"/>
        <end position="428"/>
    </location>
</feature>
<dbReference type="PANTHER" id="PTHR12692:SF0">
    <property type="entry name" value="GH11935P"/>
    <property type="match status" value="1"/>
</dbReference>
<dbReference type="Gene3D" id="3.90.810.10">
    <property type="entry name" value="CRIB domain"/>
    <property type="match status" value="1"/>
</dbReference>
<keyword evidence="14" id="KW-1185">Reference proteome</keyword>
<dbReference type="Pfam" id="PF00786">
    <property type="entry name" value="PBD"/>
    <property type="match status" value="1"/>
</dbReference>